<organism evidence="2 3">
    <name type="scientific">Talaromyces proteolyticus</name>
    <dbReference type="NCBI Taxonomy" id="1131652"/>
    <lineage>
        <taxon>Eukaryota</taxon>
        <taxon>Fungi</taxon>
        <taxon>Dikarya</taxon>
        <taxon>Ascomycota</taxon>
        <taxon>Pezizomycotina</taxon>
        <taxon>Eurotiomycetes</taxon>
        <taxon>Eurotiomycetidae</taxon>
        <taxon>Eurotiales</taxon>
        <taxon>Trichocomaceae</taxon>
        <taxon>Talaromyces</taxon>
        <taxon>Talaromyces sect. Bacilispori</taxon>
    </lineage>
</organism>
<dbReference type="GeneID" id="70240091"/>
<accession>A0AAD4PUA5</accession>
<evidence type="ECO:0000313" key="2">
    <source>
        <dbReference type="EMBL" id="KAH8694886.1"/>
    </source>
</evidence>
<keyword evidence="3" id="KW-1185">Reference proteome</keyword>
<name>A0AAD4PUA5_9EURO</name>
<feature type="region of interest" description="Disordered" evidence="1">
    <location>
        <begin position="27"/>
        <end position="79"/>
    </location>
</feature>
<gene>
    <name evidence="2" type="ORF">BGW36DRAFT_192534</name>
</gene>
<evidence type="ECO:0000313" key="3">
    <source>
        <dbReference type="Proteomes" id="UP001201262"/>
    </source>
</evidence>
<reference evidence="2" key="1">
    <citation type="submission" date="2021-12" db="EMBL/GenBank/DDBJ databases">
        <title>Convergent genome expansion in fungi linked to evolution of root-endophyte symbiosis.</title>
        <authorList>
            <consortium name="DOE Joint Genome Institute"/>
            <person name="Ke Y.-H."/>
            <person name="Bonito G."/>
            <person name="Liao H.-L."/>
            <person name="Looney B."/>
            <person name="Rojas-Flechas A."/>
            <person name="Nash J."/>
            <person name="Hameed K."/>
            <person name="Schadt C."/>
            <person name="Martin F."/>
            <person name="Crous P.W."/>
            <person name="Miettinen O."/>
            <person name="Magnuson J.K."/>
            <person name="Labbe J."/>
            <person name="Jacobson D."/>
            <person name="Doktycz M.J."/>
            <person name="Veneault-Fourrey C."/>
            <person name="Kuo A."/>
            <person name="Mondo S."/>
            <person name="Calhoun S."/>
            <person name="Riley R."/>
            <person name="Ohm R."/>
            <person name="LaButti K."/>
            <person name="Andreopoulos B."/>
            <person name="Pangilinan J."/>
            <person name="Nolan M."/>
            <person name="Tritt A."/>
            <person name="Clum A."/>
            <person name="Lipzen A."/>
            <person name="Daum C."/>
            <person name="Barry K."/>
            <person name="Grigoriev I.V."/>
            <person name="Vilgalys R."/>
        </authorList>
    </citation>
    <scope>NUCLEOTIDE SEQUENCE</scope>
    <source>
        <strain evidence="2">PMI_201</strain>
    </source>
</reference>
<evidence type="ECO:0000256" key="1">
    <source>
        <dbReference type="SAM" id="MobiDB-lite"/>
    </source>
</evidence>
<proteinExistence type="predicted"/>
<dbReference type="EMBL" id="JAJTJA010000008">
    <property type="protein sequence ID" value="KAH8694886.1"/>
    <property type="molecule type" value="Genomic_DNA"/>
</dbReference>
<sequence>MAATLKTRHGCWCCTTASLLVVIKQPQPSRSTSLAPAPEPPQKKKSYYRATATTVPHTWTHPEPPAQTHPSNDNVNGLVYQLPSSLAPNLPFSHRSPFCPSSAKPRISSLIAPDPHFPFPSDSPRLSARRSRTLVASAYVPRSARLSHPAQYTDNNWYTCSPSRS</sequence>
<dbReference type="RefSeq" id="XP_046070028.1">
    <property type="nucleotide sequence ID" value="XM_046209804.1"/>
</dbReference>
<protein>
    <submittedName>
        <fullName evidence="2">Uncharacterized protein</fullName>
    </submittedName>
</protein>
<comment type="caution">
    <text evidence="2">The sequence shown here is derived from an EMBL/GenBank/DDBJ whole genome shotgun (WGS) entry which is preliminary data.</text>
</comment>
<dbReference type="Proteomes" id="UP001201262">
    <property type="component" value="Unassembled WGS sequence"/>
</dbReference>
<dbReference type="AlphaFoldDB" id="A0AAD4PUA5"/>